<evidence type="ECO:0000256" key="1">
    <source>
        <dbReference type="SAM" id="MobiDB-lite"/>
    </source>
</evidence>
<keyword evidence="3" id="KW-1185">Reference proteome</keyword>
<organism evidence="2 3">
    <name type="scientific">Serendipita indica (strain DSM 11827)</name>
    <name type="common">Root endophyte fungus</name>
    <name type="synonym">Piriformospora indica</name>
    <dbReference type="NCBI Taxonomy" id="1109443"/>
    <lineage>
        <taxon>Eukaryota</taxon>
        <taxon>Fungi</taxon>
        <taxon>Dikarya</taxon>
        <taxon>Basidiomycota</taxon>
        <taxon>Agaricomycotina</taxon>
        <taxon>Agaricomycetes</taxon>
        <taxon>Sebacinales</taxon>
        <taxon>Serendipitaceae</taxon>
        <taxon>Serendipita</taxon>
    </lineage>
</organism>
<evidence type="ECO:0000313" key="2">
    <source>
        <dbReference type="EMBL" id="CCA77280.1"/>
    </source>
</evidence>
<protein>
    <submittedName>
        <fullName evidence="2">Uncharacterized protein</fullName>
    </submittedName>
</protein>
<dbReference type="InParanoid" id="G4U137"/>
<reference evidence="2 3" key="1">
    <citation type="journal article" date="2011" name="PLoS Pathog.">
        <title>Endophytic Life Strategies Decoded by Genome and Transcriptome Analyses of the Mutualistic Root Symbiont Piriformospora indica.</title>
        <authorList>
            <person name="Zuccaro A."/>
            <person name="Lahrmann U."/>
            <person name="Guldener U."/>
            <person name="Langen G."/>
            <person name="Pfiffi S."/>
            <person name="Biedenkopf D."/>
            <person name="Wong P."/>
            <person name="Samans B."/>
            <person name="Grimm C."/>
            <person name="Basiewicz M."/>
            <person name="Murat C."/>
            <person name="Martin F."/>
            <person name="Kogel K.H."/>
        </authorList>
    </citation>
    <scope>NUCLEOTIDE SEQUENCE [LARGE SCALE GENOMIC DNA]</scope>
    <source>
        <strain evidence="2 3">DSM 11827</strain>
    </source>
</reference>
<dbReference type="EMBL" id="CAFZ01001440">
    <property type="protein sequence ID" value="CCA77280.1"/>
    <property type="molecule type" value="Genomic_DNA"/>
</dbReference>
<comment type="caution">
    <text evidence="2">The sequence shown here is derived from an EMBL/GenBank/DDBJ whole genome shotgun (WGS) entry which is preliminary data.</text>
</comment>
<sequence>MSTLWAVDFEAGARLVDRDSSSSLSGLCASLALTVSDWTEAGSPSDSCVSRVDDDGEKFDEADGPSESVNVLLITGKVL</sequence>
<gene>
    <name evidence="2" type="ORF">PIIN_11258</name>
</gene>
<dbReference type="Proteomes" id="UP000007148">
    <property type="component" value="Unassembled WGS sequence"/>
</dbReference>
<feature type="region of interest" description="Disordered" evidence="1">
    <location>
        <begin position="40"/>
        <end position="64"/>
    </location>
</feature>
<feature type="compositionally biased region" description="Acidic residues" evidence="1">
    <location>
        <begin position="54"/>
        <end position="64"/>
    </location>
</feature>
<proteinExistence type="predicted"/>
<evidence type="ECO:0000313" key="3">
    <source>
        <dbReference type="Proteomes" id="UP000007148"/>
    </source>
</evidence>
<dbReference type="AlphaFoldDB" id="G4U137"/>
<name>G4U137_SERID</name>
<dbReference type="HOGENOM" id="CLU_2606907_0_0_1"/>
<accession>G4U137</accession>